<dbReference type="Proteomes" id="UP001241072">
    <property type="component" value="Unassembled WGS sequence"/>
</dbReference>
<comment type="caution">
    <text evidence="3">The sequence shown here is derived from an EMBL/GenBank/DDBJ whole genome shotgun (WGS) entry which is preliminary data.</text>
</comment>
<protein>
    <submittedName>
        <fullName evidence="3">Uncharacterized protein</fullName>
    </submittedName>
</protein>
<name>A0ABT9BP29_9MICO</name>
<dbReference type="EMBL" id="JAUQUB010000002">
    <property type="protein sequence ID" value="MDO7882783.1"/>
    <property type="molecule type" value="Genomic_DNA"/>
</dbReference>
<evidence type="ECO:0000256" key="2">
    <source>
        <dbReference type="SAM" id="Phobius"/>
    </source>
</evidence>
<keyword evidence="2" id="KW-0472">Membrane</keyword>
<feature type="region of interest" description="Disordered" evidence="1">
    <location>
        <begin position="1"/>
        <end position="36"/>
    </location>
</feature>
<gene>
    <name evidence="3" type="ORF">Q5716_11160</name>
</gene>
<reference evidence="3 4" key="1">
    <citation type="submission" date="2023-07" db="EMBL/GenBank/DDBJ databases">
        <title>Protaetiibacter sp. nov WY-16 isolated from soil.</title>
        <authorList>
            <person name="Liu B."/>
            <person name="Wan Y."/>
        </authorList>
    </citation>
    <scope>NUCLEOTIDE SEQUENCE [LARGE SCALE GENOMIC DNA]</scope>
    <source>
        <strain evidence="3 4">WY-16</strain>
    </source>
</reference>
<dbReference type="RefSeq" id="WP_305003215.1">
    <property type="nucleotide sequence ID" value="NZ_JAUQUB010000002.1"/>
</dbReference>
<evidence type="ECO:0000313" key="3">
    <source>
        <dbReference type="EMBL" id="MDO7882783.1"/>
    </source>
</evidence>
<accession>A0ABT9BP29</accession>
<feature type="compositionally biased region" description="Basic and acidic residues" evidence="1">
    <location>
        <begin position="1"/>
        <end position="10"/>
    </location>
</feature>
<organism evidence="3 4">
    <name type="scientific">Antiquaquibacter soli</name>
    <dbReference type="NCBI Taxonomy" id="3064523"/>
    <lineage>
        <taxon>Bacteria</taxon>
        <taxon>Bacillati</taxon>
        <taxon>Actinomycetota</taxon>
        <taxon>Actinomycetes</taxon>
        <taxon>Micrococcales</taxon>
        <taxon>Microbacteriaceae</taxon>
        <taxon>Antiquaquibacter</taxon>
    </lineage>
</organism>
<keyword evidence="2" id="KW-1133">Transmembrane helix</keyword>
<feature type="transmembrane region" description="Helical" evidence="2">
    <location>
        <begin position="102"/>
        <end position="127"/>
    </location>
</feature>
<feature type="compositionally biased region" description="Low complexity" evidence="1">
    <location>
        <begin position="21"/>
        <end position="36"/>
    </location>
</feature>
<evidence type="ECO:0000313" key="4">
    <source>
        <dbReference type="Proteomes" id="UP001241072"/>
    </source>
</evidence>
<evidence type="ECO:0000256" key="1">
    <source>
        <dbReference type="SAM" id="MobiDB-lite"/>
    </source>
</evidence>
<feature type="transmembrane region" description="Helical" evidence="2">
    <location>
        <begin position="60"/>
        <end position="82"/>
    </location>
</feature>
<keyword evidence="4" id="KW-1185">Reference proteome</keyword>
<sequence length="135" mass="14144">MSDSRFDPRFDPAFQRGWDGPEPAATIAPEPARPAAPDRIVVTAEPQPESDPDARRLNPFLVALAAVAVALVVAGLGMASLVSSGFNDQGPTSQVDWALLQVLMIASPVTALLGVATGIGVLFVFAVRWGRGAEH</sequence>
<proteinExistence type="predicted"/>
<keyword evidence="2" id="KW-0812">Transmembrane</keyword>